<gene>
    <name evidence="6" type="ORF">TI39_contig282g00001</name>
</gene>
<evidence type="ECO:0000256" key="3">
    <source>
        <dbReference type="ARBA" id="ARBA00022553"/>
    </source>
</evidence>
<dbReference type="InterPro" id="IPR020845">
    <property type="entry name" value="AMP-binding_CS"/>
</dbReference>
<evidence type="ECO:0000259" key="5">
    <source>
        <dbReference type="PROSITE" id="PS50075"/>
    </source>
</evidence>
<dbReference type="InterPro" id="IPR023213">
    <property type="entry name" value="CAT-like_dom_sf"/>
</dbReference>
<evidence type="ECO:0000256" key="2">
    <source>
        <dbReference type="ARBA" id="ARBA00022450"/>
    </source>
</evidence>
<evidence type="ECO:0000256" key="4">
    <source>
        <dbReference type="ARBA" id="ARBA00022598"/>
    </source>
</evidence>
<dbReference type="InterPro" id="IPR009081">
    <property type="entry name" value="PP-bd_ACP"/>
</dbReference>
<dbReference type="EMBL" id="LAFY01000274">
    <property type="protein sequence ID" value="KJY01690.1"/>
    <property type="molecule type" value="Genomic_DNA"/>
</dbReference>
<dbReference type="AlphaFoldDB" id="A0A0F4GW79"/>
<feature type="domain" description="Carrier" evidence="5">
    <location>
        <begin position="574"/>
        <end position="648"/>
    </location>
</feature>
<comment type="caution">
    <text evidence="6">The sequence shown here is derived from an EMBL/GenBank/DDBJ whole genome shotgun (WGS) entry which is preliminary data.</text>
</comment>
<dbReference type="GO" id="GO:0006631">
    <property type="term" value="P:fatty acid metabolic process"/>
    <property type="evidence" value="ECO:0007669"/>
    <property type="project" value="TreeGrafter"/>
</dbReference>
<dbReference type="Gene3D" id="3.30.559.10">
    <property type="entry name" value="Chloramphenicol acetyltransferase-like domain"/>
    <property type="match status" value="1"/>
</dbReference>
<dbReference type="PROSITE" id="PS00455">
    <property type="entry name" value="AMP_BINDING"/>
    <property type="match status" value="1"/>
</dbReference>
<dbReference type="InterPro" id="IPR000873">
    <property type="entry name" value="AMP-dep_synth/lig_dom"/>
</dbReference>
<dbReference type="Gene3D" id="3.40.50.12780">
    <property type="entry name" value="N-terminal domain of ligase-like"/>
    <property type="match status" value="1"/>
</dbReference>
<dbReference type="Proteomes" id="UP000033647">
    <property type="component" value="Unassembled WGS sequence"/>
</dbReference>
<dbReference type="OrthoDB" id="10253869at2759"/>
<keyword evidence="2" id="KW-0596">Phosphopantetheine</keyword>
<name>A0A0F4GW79_9PEZI</name>
<proteinExistence type="inferred from homology"/>
<dbReference type="SUPFAM" id="SSF56801">
    <property type="entry name" value="Acetyl-CoA synthetase-like"/>
    <property type="match status" value="1"/>
</dbReference>
<dbReference type="Pfam" id="PF00501">
    <property type="entry name" value="AMP-binding"/>
    <property type="match status" value="1"/>
</dbReference>
<evidence type="ECO:0000313" key="7">
    <source>
        <dbReference type="Proteomes" id="UP000033647"/>
    </source>
</evidence>
<dbReference type="GO" id="GO:0031956">
    <property type="term" value="F:medium-chain fatty acid-CoA ligase activity"/>
    <property type="evidence" value="ECO:0007669"/>
    <property type="project" value="TreeGrafter"/>
</dbReference>
<evidence type="ECO:0000313" key="6">
    <source>
        <dbReference type="EMBL" id="KJY01690.1"/>
    </source>
</evidence>
<dbReference type="CDD" id="cd04433">
    <property type="entry name" value="AFD_class_I"/>
    <property type="match status" value="1"/>
</dbReference>
<evidence type="ECO:0000256" key="1">
    <source>
        <dbReference type="ARBA" id="ARBA00006432"/>
    </source>
</evidence>
<reference evidence="6 7" key="1">
    <citation type="submission" date="2015-03" db="EMBL/GenBank/DDBJ databases">
        <title>RNA-seq based gene annotation and comparative genomics of four Zymoseptoria species reveal species-specific pathogenicity related genes and transposable element activity.</title>
        <authorList>
            <person name="Grandaubert J."/>
            <person name="Bhattacharyya A."/>
            <person name="Stukenbrock E.H."/>
        </authorList>
    </citation>
    <scope>NUCLEOTIDE SEQUENCE [LARGE SCALE GENOMIC DNA]</scope>
    <source>
        <strain evidence="6 7">Zb18110</strain>
    </source>
</reference>
<dbReference type="InterPro" id="IPR025110">
    <property type="entry name" value="AMP-bd_C"/>
</dbReference>
<organism evidence="6 7">
    <name type="scientific">Zymoseptoria brevis</name>
    <dbReference type="NCBI Taxonomy" id="1047168"/>
    <lineage>
        <taxon>Eukaryota</taxon>
        <taxon>Fungi</taxon>
        <taxon>Dikarya</taxon>
        <taxon>Ascomycota</taxon>
        <taxon>Pezizomycotina</taxon>
        <taxon>Dothideomycetes</taxon>
        <taxon>Dothideomycetidae</taxon>
        <taxon>Mycosphaerellales</taxon>
        <taxon>Mycosphaerellaceae</taxon>
        <taxon>Zymoseptoria</taxon>
    </lineage>
</organism>
<keyword evidence="4" id="KW-0436">Ligase</keyword>
<keyword evidence="7" id="KW-1185">Reference proteome</keyword>
<accession>A0A0F4GW79</accession>
<keyword evidence="3" id="KW-0597">Phosphoprotein</keyword>
<dbReference type="SUPFAM" id="SSF47336">
    <property type="entry name" value="ACP-like"/>
    <property type="match status" value="1"/>
</dbReference>
<dbReference type="Pfam" id="PF13193">
    <property type="entry name" value="AMP-binding_C"/>
    <property type="match status" value="1"/>
</dbReference>
<dbReference type="Gene3D" id="3.30.300.30">
    <property type="match status" value="1"/>
</dbReference>
<sequence>MSDTNLSLAYGPRVEDQNISHLQLWQDAVNARPNATALIAKHQSPFTFRWVGSQHSDKEYVQWTFADLDRGARRLATALNRLAHIERRPIAALINNQAEWALFYWATAYLHSPFVPVNPKIANRAEELNHMLDLVGPVVLVTADLTIAAQVEQSLSEKLMASISTRITLSMSDTATANSWSLLANIMSGDPSPPDTPDVVSANDTIVILFTSGTTSLPKPCALTSYQCLNAALGYMDAQKVTSAHRFVQHLPGFHSYGIGWSLGFWVMGGTVIFPSDSFEAQATLQCFDQFRATHMGLVPTTAQAILAHPEFARTDLSSLVSIDISGAGVLPSLVDACTAALKVPSSTSYGMTESPGTMAWSVDEGSVIRNGEVMSGRPVRATCVKVCEPGTRDIIPRGQFGELHNGGPQVIPRYMDTRVSTGDFYTDEQGTRWIITGDQAIMDEDGAVRISGRYKDMIIRGGENISPASIEDYLSKKPDIFMVQVVGAPDEMAGEVPIAVITTVDGFEANLNELKLDTQRDLGPAFAPKMVLHLNKDLGLDAFPCTASGKVRKVALAKVVREYLKQQHSAALDKSGSTIDSLISIWKMISGTDGLLPSSVLESFADSLMMMQLSGTVKKELGRDITVEDYQTCITIQDQADLIEARPLKSAIVLAPQRAGPPTLQDMPHARDEVEVFNQTQEAVESMLRPLHMSWDDVEDVVPLPDWDAIFAKQSRPSSWNLRFVYNAAVDASSLAAAVKASLEFHPTMRALAFESQDEEMLLVTMRATDEWMKACMTTGWEVETKEELNKLLLDDPVLDNANASGPLVRFHVAKVRSDGTSGLVMIVSHAVNDMSMTKVWLEDIVSLLTGEASVIPHALFKDYATAFYDHKDGPEAENGVAYWATKHAGISSTPETSLWPEQRAPEWFKGLDTNWTRSNGRKPRKNERTVSVLAKLAAQKGLRRKVLVEDIPLLKSAHNVPSFMLVKSAIALLNISRTNGKEAIFGTINAARNWPFASDYTALEREAYTGNPLDISGCTTEYVLDRIPVGRSKSVLDFMRQVTQDEERNSSFAHTPFFRIVDRLRDPLSADDDRTFAERERDADSLLPLIRRQSFNWLPTAPTAQSSKGLQFQEMLTRMDNGLTITGFLADDKRSVVLGFSWDAEHLTMREAEGALDELVGLVGRMGREQNWGLTVGELLRG</sequence>
<dbReference type="PROSITE" id="PS50075">
    <property type="entry name" value="CARRIER"/>
    <property type="match status" value="1"/>
</dbReference>
<dbReference type="STRING" id="1047168.A0A0F4GW79"/>
<protein>
    <submittedName>
        <fullName evidence="6">AMP-binding enzyme family protein</fullName>
    </submittedName>
</protein>
<dbReference type="SUPFAM" id="SSF52777">
    <property type="entry name" value="CoA-dependent acyltransferases"/>
    <property type="match status" value="2"/>
</dbReference>
<dbReference type="InterPro" id="IPR036736">
    <property type="entry name" value="ACP-like_sf"/>
</dbReference>
<dbReference type="Pfam" id="PF00550">
    <property type="entry name" value="PP-binding"/>
    <property type="match status" value="1"/>
</dbReference>
<dbReference type="PANTHER" id="PTHR43201">
    <property type="entry name" value="ACYL-COA SYNTHETASE"/>
    <property type="match status" value="1"/>
</dbReference>
<dbReference type="Gene3D" id="3.30.559.30">
    <property type="entry name" value="Nonribosomal peptide synthetase, condensation domain"/>
    <property type="match status" value="1"/>
</dbReference>
<dbReference type="InterPro" id="IPR045851">
    <property type="entry name" value="AMP-bd_C_sf"/>
</dbReference>
<comment type="similarity">
    <text evidence="1">Belongs to the ATP-dependent AMP-binding enzyme family.</text>
</comment>
<dbReference type="InterPro" id="IPR042099">
    <property type="entry name" value="ANL_N_sf"/>
</dbReference>
<dbReference type="PANTHER" id="PTHR43201:SF5">
    <property type="entry name" value="MEDIUM-CHAIN ACYL-COA LIGASE ACSF2, MITOCHONDRIAL"/>
    <property type="match status" value="1"/>
</dbReference>